<protein>
    <submittedName>
        <fullName evidence="2">Uncharacterized protein</fullName>
    </submittedName>
</protein>
<evidence type="ECO:0000313" key="2">
    <source>
        <dbReference type="EMBL" id="OQV15540.1"/>
    </source>
</evidence>
<evidence type="ECO:0000256" key="1">
    <source>
        <dbReference type="SAM" id="SignalP"/>
    </source>
</evidence>
<dbReference type="Proteomes" id="UP000192578">
    <property type="component" value="Unassembled WGS sequence"/>
</dbReference>
<evidence type="ECO:0000313" key="3">
    <source>
        <dbReference type="Proteomes" id="UP000192578"/>
    </source>
</evidence>
<reference evidence="3" key="1">
    <citation type="submission" date="2017-01" db="EMBL/GenBank/DDBJ databases">
        <title>Comparative genomics of anhydrobiosis in the tardigrade Hypsibius dujardini.</title>
        <authorList>
            <person name="Yoshida Y."/>
            <person name="Koutsovoulos G."/>
            <person name="Laetsch D."/>
            <person name="Stevens L."/>
            <person name="Kumar S."/>
            <person name="Horikawa D."/>
            <person name="Ishino K."/>
            <person name="Komine S."/>
            <person name="Tomita M."/>
            <person name="Blaxter M."/>
            <person name="Arakawa K."/>
        </authorList>
    </citation>
    <scope>NUCLEOTIDE SEQUENCE [LARGE SCALE GENOMIC DNA]</scope>
    <source>
        <strain evidence="3">Z151</strain>
    </source>
</reference>
<gene>
    <name evidence="2" type="ORF">BV898_10262</name>
</gene>
<feature type="chain" id="PRO_5012348090" evidence="1">
    <location>
        <begin position="24"/>
        <end position="220"/>
    </location>
</feature>
<keyword evidence="1" id="KW-0732">Signal</keyword>
<dbReference type="EMBL" id="MTYJ01000087">
    <property type="protein sequence ID" value="OQV15540.1"/>
    <property type="molecule type" value="Genomic_DNA"/>
</dbReference>
<sequence>MDIDRANFLIFTLLGIILECCNAIPGPIDLGQALSDRSQYPQIKGYFRIEANIIQMLNPRGTTRMYLPCDVIPGRCDPKISVAIDYETPNNDFGKDSVPYSRYVQVFDGSGLANVDINKIVSKDVCNHDTRKVNVRVRAVDKDWIRNDEIDHYSCFILTTDPPAEDEKSARWSEEKTCVGHNGSHKIIWKYRWFFIPESDCKEIAGSSGIIRRNIPFFGK</sequence>
<proteinExistence type="predicted"/>
<dbReference type="OrthoDB" id="10027582at2759"/>
<organism evidence="2 3">
    <name type="scientific">Hypsibius exemplaris</name>
    <name type="common">Freshwater tardigrade</name>
    <dbReference type="NCBI Taxonomy" id="2072580"/>
    <lineage>
        <taxon>Eukaryota</taxon>
        <taxon>Metazoa</taxon>
        <taxon>Ecdysozoa</taxon>
        <taxon>Tardigrada</taxon>
        <taxon>Eutardigrada</taxon>
        <taxon>Parachela</taxon>
        <taxon>Hypsibioidea</taxon>
        <taxon>Hypsibiidae</taxon>
        <taxon>Hypsibius</taxon>
    </lineage>
</organism>
<feature type="signal peptide" evidence="1">
    <location>
        <begin position="1"/>
        <end position="23"/>
    </location>
</feature>
<keyword evidence="3" id="KW-1185">Reference proteome</keyword>
<comment type="caution">
    <text evidence="2">The sequence shown here is derived from an EMBL/GenBank/DDBJ whole genome shotgun (WGS) entry which is preliminary data.</text>
</comment>
<dbReference type="AlphaFoldDB" id="A0A1W0WJZ8"/>
<name>A0A1W0WJZ8_HYPEX</name>
<accession>A0A1W0WJZ8</accession>